<feature type="transmembrane region" description="Helical" evidence="1">
    <location>
        <begin position="12"/>
        <end position="31"/>
    </location>
</feature>
<dbReference type="OrthoDB" id="47603at2"/>
<evidence type="ECO:0000256" key="1">
    <source>
        <dbReference type="SAM" id="Phobius"/>
    </source>
</evidence>
<reference evidence="2 3" key="1">
    <citation type="submission" date="2016-10" db="EMBL/GenBank/DDBJ databases">
        <authorList>
            <person name="de Groot N.N."/>
        </authorList>
    </citation>
    <scope>NUCLEOTIDE SEQUENCE [LARGE SCALE GENOMIC DNA]</scope>
    <source>
        <strain evidence="2 3">DSM 20678</strain>
    </source>
</reference>
<keyword evidence="1" id="KW-1133">Transmembrane helix</keyword>
<dbReference type="Gene3D" id="2.60.320.10">
    <property type="entry name" value="N-utilization substance G protein NusG, insert domain"/>
    <property type="match status" value="1"/>
</dbReference>
<gene>
    <name evidence="2" type="ORF">SAMN05444406_11238</name>
</gene>
<keyword evidence="1" id="KW-0812">Transmembrane</keyword>
<evidence type="ECO:0000313" key="2">
    <source>
        <dbReference type="EMBL" id="SFQ10096.1"/>
    </source>
</evidence>
<dbReference type="Pfam" id="PF07009">
    <property type="entry name" value="NusG_II"/>
    <property type="match status" value="1"/>
</dbReference>
<proteinExistence type="predicted"/>
<protein>
    <submittedName>
        <fullName evidence="2">Uncharacterized protein</fullName>
    </submittedName>
</protein>
<dbReference type="STRING" id="937334.SAMN05444406_11238"/>
<dbReference type="EMBL" id="FOXR01000012">
    <property type="protein sequence ID" value="SFQ10096.1"/>
    <property type="molecule type" value="Genomic_DNA"/>
</dbReference>
<evidence type="ECO:0000313" key="3">
    <source>
        <dbReference type="Proteomes" id="UP000198577"/>
    </source>
</evidence>
<dbReference type="AlphaFoldDB" id="A0A1I5VSZ8"/>
<name>A0A1I5VSZ8_9FIRM</name>
<dbReference type="InterPro" id="IPR038690">
    <property type="entry name" value="NusG_2_sf"/>
</dbReference>
<keyword evidence="1" id="KW-0472">Membrane</keyword>
<dbReference type="RefSeq" id="WP_092282311.1">
    <property type="nucleotide sequence ID" value="NZ_FOXR01000012.1"/>
</dbReference>
<sequence>MRMPIKVGDLVVYFFAAALIVVGLLGMYVMGTESSDKNVVIEVKGKEVYSCRIYKGMAPVEFRVDAGNGKYNVVSVTYEEVKIKEANCPDQVCVKSGPIRHAGQAIVCLPHRVVVKITAGHEETPDVDDIAS</sequence>
<dbReference type="Proteomes" id="UP000198577">
    <property type="component" value="Unassembled WGS sequence"/>
</dbReference>
<accession>A0A1I5VSZ8</accession>
<keyword evidence="3" id="KW-1185">Reference proteome</keyword>
<organism evidence="2 3">
    <name type="scientific">Caldicoprobacter faecalis</name>
    <dbReference type="NCBI Taxonomy" id="937334"/>
    <lineage>
        <taxon>Bacteria</taxon>
        <taxon>Bacillati</taxon>
        <taxon>Bacillota</taxon>
        <taxon>Clostridia</taxon>
        <taxon>Caldicoprobacterales</taxon>
        <taxon>Caldicoprobacteraceae</taxon>
        <taxon>Caldicoprobacter</taxon>
    </lineage>
</organism>